<name>A0A3L7JW72_9BACI</name>
<keyword evidence="2" id="KW-1185">Reference proteome</keyword>
<dbReference type="Proteomes" id="UP000276770">
    <property type="component" value="Unassembled WGS sequence"/>
</dbReference>
<evidence type="ECO:0000313" key="1">
    <source>
        <dbReference type="EMBL" id="RLQ94565.1"/>
    </source>
</evidence>
<gene>
    <name evidence="1" type="ORF">D9X91_13575</name>
</gene>
<accession>A0A3L7JW72</accession>
<reference evidence="1 2" key="1">
    <citation type="submission" date="2018-10" db="EMBL/GenBank/DDBJ databases">
        <title>Falsibacillus sp. genome draft.</title>
        <authorList>
            <person name="Shi S."/>
        </authorList>
    </citation>
    <scope>NUCLEOTIDE SEQUENCE [LARGE SCALE GENOMIC DNA]</scope>
    <source>
        <strain evidence="1 2">GY 10110</strain>
    </source>
</reference>
<comment type="caution">
    <text evidence="1">The sequence shown here is derived from an EMBL/GenBank/DDBJ whole genome shotgun (WGS) entry which is preliminary data.</text>
</comment>
<proteinExistence type="predicted"/>
<organism evidence="1 2">
    <name type="scientific">Falsibacillus albus</name>
    <dbReference type="NCBI Taxonomy" id="2478915"/>
    <lineage>
        <taxon>Bacteria</taxon>
        <taxon>Bacillati</taxon>
        <taxon>Bacillota</taxon>
        <taxon>Bacilli</taxon>
        <taxon>Bacillales</taxon>
        <taxon>Bacillaceae</taxon>
        <taxon>Falsibacillus</taxon>
    </lineage>
</organism>
<evidence type="ECO:0000313" key="2">
    <source>
        <dbReference type="Proteomes" id="UP000276770"/>
    </source>
</evidence>
<sequence length="102" mass="11735">MHSSGESAHWKGEYSAKYNDSKEDTKYFFSFKNAKKDTLFKDFAVDINGKEYKGEYNKGTYKVSTSCSGVSGACRDPENEPIKVSINWDDKYKETFFLKPDK</sequence>
<protein>
    <submittedName>
        <fullName evidence="1">Uncharacterized protein</fullName>
    </submittedName>
</protein>
<dbReference type="AlphaFoldDB" id="A0A3L7JW72"/>
<dbReference type="EMBL" id="RCVZ01000009">
    <property type="protein sequence ID" value="RLQ94565.1"/>
    <property type="molecule type" value="Genomic_DNA"/>
</dbReference>